<keyword evidence="6" id="KW-0998">Cell outer membrane</keyword>
<dbReference type="Gene3D" id="2.40.170.20">
    <property type="entry name" value="TonB-dependent receptor, beta-barrel domain"/>
    <property type="match status" value="1"/>
</dbReference>
<evidence type="ECO:0000256" key="6">
    <source>
        <dbReference type="ARBA" id="ARBA00023237"/>
    </source>
</evidence>
<keyword evidence="3" id="KW-1134">Transmembrane beta strand</keyword>
<name>A0ABP7FG07_9FLAO</name>
<proteinExistence type="predicted"/>
<dbReference type="EMBL" id="BAABDT010000004">
    <property type="protein sequence ID" value="GAA3738996.1"/>
    <property type="molecule type" value="Genomic_DNA"/>
</dbReference>
<evidence type="ECO:0000313" key="9">
    <source>
        <dbReference type="Proteomes" id="UP001501367"/>
    </source>
</evidence>
<keyword evidence="5" id="KW-0472">Membrane</keyword>
<keyword evidence="9" id="KW-1185">Reference proteome</keyword>
<sequence length="665" mass="75109">MMKNLTATFLAVFSTICWAQEKPNDSLETVKLNEIIVIGSKPTLHLKQSKSLTSVEEYLSKSSKINMIKRGAYAWEPLINNMATERTVITIDGMRIFGACTDKMDPITSYVEVSNLAEATVASGQQASCHGAGIGGSVDLKRNQFSDKITGWNGSLNSGFESNNLQKIIGTSLGYNDSRFYTHIDFMHRDADNYKAGGNKEVPFSQFTKYNISATAGYFINKQNLLEASVIYDKATNVGYPALPMDVSLAEAKIVSLSYKYVPKSNLITNWETKGYYNSITHKMDDTKRPNVPIHMDMPGWSDTYGYYSRIKGKIKNHTFLADLNGFYNKSIAEMTMYPTDPNENLMFMYTWPDVRTLYNGLSLEDNIQISEKDHLRIGANLGFQNNTVANDFGLASLRIFYPDMDASKDRFLKSFAANYTKIEEQFEFGFGLAYAERAPSVSEGYGFYLYNSSDFYDYIGNPNLKNENALEGNFSIGYKKSQITAKITGSYFYFSNYIIGKIDSNTLPMTIGASGVKRYEAIDNAKIFNTDFNLTYDFLKNWQFKSQLTYSSGKDNEGNNLPFISPIKYSAGIDFKKEKFNAGINALGNLAQNEFAKVYGQTKTPDYLIFGLNAGYTFNWSQNKLKIQTGVENIFDKYYTTYADWNKIPRMGRNVFVNLSFSFN</sequence>
<keyword evidence="7" id="KW-0732">Signal</keyword>
<organism evidence="8 9">
    <name type="scientific">Flavobacterium ginsengisoli</name>
    <dbReference type="NCBI Taxonomy" id="871694"/>
    <lineage>
        <taxon>Bacteria</taxon>
        <taxon>Pseudomonadati</taxon>
        <taxon>Bacteroidota</taxon>
        <taxon>Flavobacteriia</taxon>
        <taxon>Flavobacteriales</taxon>
        <taxon>Flavobacteriaceae</taxon>
        <taxon>Flavobacterium</taxon>
    </lineage>
</organism>
<evidence type="ECO:0000256" key="1">
    <source>
        <dbReference type="ARBA" id="ARBA00004571"/>
    </source>
</evidence>
<feature type="signal peptide" evidence="7">
    <location>
        <begin position="1"/>
        <end position="19"/>
    </location>
</feature>
<keyword evidence="8" id="KW-0675">Receptor</keyword>
<evidence type="ECO:0000256" key="4">
    <source>
        <dbReference type="ARBA" id="ARBA00022692"/>
    </source>
</evidence>
<feature type="chain" id="PRO_5046068493" evidence="7">
    <location>
        <begin position="20"/>
        <end position="665"/>
    </location>
</feature>
<reference evidence="9" key="1">
    <citation type="journal article" date="2019" name="Int. J. Syst. Evol. Microbiol.">
        <title>The Global Catalogue of Microorganisms (GCM) 10K type strain sequencing project: providing services to taxonomists for standard genome sequencing and annotation.</title>
        <authorList>
            <consortium name="The Broad Institute Genomics Platform"/>
            <consortium name="The Broad Institute Genome Sequencing Center for Infectious Disease"/>
            <person name="Wu L."/>
            <person name="Ma J."/>
        </authorList>
    </citation>
    <scope>NUCLEOTIDE SEQUENCE [LARGE SCALE GENOMIC DNA]</scope>
    <source>
        <strain evidence="9">JCM 17336</strain>
    </source>
</reference>
<keyword evidence="2" id="KW-0813">Transport</keyword>
<evidence type="ECO:0000256" key="5">
    <source>
        <dbReference type="ARBA" id="ARBA00023136"/>
    </source>
</evidence>
<dbReference type="PANTHER" id="PTHR30069">
    <property type="entry name" value="TONB-DEPENDENT OUTER MEMBRANE RECEPTOR"/>
    <property type="match status" value="1"/>
</dbReference>
<dbReference type="Proteomes" id="UP001501367">
    <property type="component" value="Unassembled WGS sequence"/>
</dbReference>
<keyword evidence="4" id="KW-0812">Transmembrane</keyword>
<evidence type="ECO:0000313" key="8">
    <source>
        <dbReference type="EMBL" id="GAA3738996.1"/>
    </source>
</evidence>
<comment type="caution">
    <text evidence="8">The sequence shown here is derived from an EMBL/GenBank/DDBJ whole genome shotgun (WGS) entry which is preliminary data.</text>
</comment>
<protein>
    <submittedName>
        <fullName evidence="8">TonB-dependent receptor</fullName>
    </submittedName>
</protein>
<dbReference type="InterPro" id="IPR036942">
    <property type="entry name" value="Beta-barrel_TonB_sf"/>
</dbReference>
<dbReference type="SUPFAM" id="SSF56935">
    <property type="entry name" value="Porins"/>
    <property type="match status" value="1"/>
</dbReference>
<accession>A0ABP7FG07</accession>
<evidence type="ECO:0000256" key="2">
    <source>
        <dbReference type="ARBA" id="ARBA00022448"/>
    </source>
</evidence>
<comment type="subcellular location">
    <subcellularLocation>
        <location evidence="1">Cell outer membrane</location>
        <topology evidence="1">Multi-pass membrane protein</topology>
    </subcellularLocation>
</comment>
<dbReference type="PANTHER" id="PTHR30069:SF49">
    <property type="entry name" value="OUTER MEMBRANE PROTEIN C"/>
    <property type="match status" value="1"/>
</dbReference>
<dbReference type="InterPro" id="IPR039426">
    <property type="entry name" value="TonB-dep_rcpt-like"/>
</dbReference>
<evidence type="ECO:0000256" key="7">
    <source>
        <dbReference type="SAM" id="SignalP"/>
    </source>
</evidence>
<gene>
    <name evidence="8" type="ORF">GCM10022422_23090</name>
</gene>
<dbReference type="RefSeq" id="WP_278021536.1">
    <property type="nucleotide sequence ID" value="NZ_BAABDT010000004.1"/>
</dbReference>
<evidence type="ECO:0000256" key="3">
    <source>
        <dbReference type="ARBA" id="ARBA00022452"/>
    </source>
</evidence>